<reference evidence="2 3" key="1">
    <citation type="submission" date="2023-06" db="EMBL/GenBank/DDBJ databases">
        <title>Rock-solubilizing bacteria, Microbacterium invictum, promotes re-establishment of vegetation in rocky wasteland by accelerating rock bio-weathering and reshaping soil bacterial community.</title>
        <authorList>
            <person name="Liu C."/>
        </authorList>
    </citation>
    <scope>NUCLEOTIDE SEQUENCE [LARGE SCALE GENOMIC DNA]</scope>
    <source>
        <strain evidence="2 3">X-18</strain>
    </source>
</reference>
<feature type="compositionally biased region" description="Pro residues" evidence="1">
    <location>
        <begin position="54"/>
        <end position="63"/>
    </location>
</feature>
<dbReference type="EMBL" id="CP139779">
    <property type="protein sequence ID" value="WQB70629.1"/>
    <property type="molecule type" value="Genomic_DNA"/>
</dbReference>
<dbReference type="RefSeq" id="WP_322410769.1">
    <property type="nucleotide sequence ID" value="NZ_CP139779.1"/>
</dbReference>
<evidence type="ECO:0000313" key="2">
    <source>
        <dbReference type="EMBL" id="WQB70629.1"/>
    </source>
</evidence>
<evidence type="ECO:0000313" key="3">
    <source>
        <dbReference type="Proteomes" id="UP001324533"/>
    </source>
</evidence>
<gene>
    <name evidence="2" type="ORF">T9R20_01325</name>
</gene>
<sequence>MEDGPRRGTAPLDDSEAAELRTLRRRAFGPDADLHLDPAALARLDDLEARALPAPSPSPPAPPAVTATAPRVAARHPDATGAATDILLIPEDEDAASEADDAAPARPHRPRPAATWAASLVGALVIGAGITAGVMGAAADTGGIRQVATLNVEEDFASPLFMDSETWSVRGFEDFHGMVVMATDRPWLGPGSDECLVITAGGDVNYQSQTFQGRLFVGCGAGDFPASAQFTVAPGLPRDLIAEFPVGTPIQFVSDGTRVGVFVGQEVSVEAGGAER</sequence>
<name>A0ABZ0VBM3_9MICO</name>
<protein>
    <submittedName>
        <fullName evidence="2">Uncharacterized protein</fullName>
    </submittedName>
</protein>
<organism evidence="2 3">
    <name type="scientific">Microbacterium invictum</name>
    <dbReference type="NCBI Taxonomy" id="515415"/>
    <lineage>
        <taxon>Bacteria</taxon>
        <taxon>Bacillati</taxon>
        <taxon>Actinomycetota</taxon>
        <taxon>Actinomycetes</taxon>
        <taxon>Micrococcales</taxon>
        <taxon>Microbacteriaceae</taxon>
        <taxon>Microbacterium</taxon>
    </lineage>
</organism>
<keyword evidence="3" id="KW-1185">Reference proteome</keyword>
<evidence type="ECO:0000256" key="1">
    <source>
        <dbReference type="SAM" id="MobiDB-lite"/>
    </source>
</evidence>
<dbReference type="Proteomes" id="UP001324533">
    <property type="component" value="Chromosome"/>
</dbReference>
<proteinExistence type="predicted"/>
<feature type="region of interest" description="Disordered" evidence="1">
    <location>
        <begin position="48"/>
        <end position="68"/>
    </location>
</feature>
<accession>A0ABZ0VBM3</accession>